<protein>
    <submittedName>
        <fullName evidence="2">Uncharacterized protein</fullName>
    </submittedName>
</protein>
<name>A0A9N7TUK4_PLEPL</name>
<feature type="compositionally biased region" description="Polar residues" evidence="1">
    <location>
        <begin position="32"/>
        <end position="41"/>
    </location>
</feature>
<feature type="region of interest" description="Disordered" evidence="1">
    <location>
        <begin position="17"/>
        <end position="41"/>
    </location>
</feature>
<gene>
    <name evidence="2" type="ORF">PLEPLA_LOCUS6203</name>
</gene>
<evidence type="ECO:0000313" key="3">
    <source>
        <dbReference type="Proteomes" id="UP001153269"/>
    </source>
</evidence>
<organism evidence="2 3">
    <name type="scientific">Pleuronectes platessa</name>
    <name type="common">European plaice</name>
    <dbReference type="NCBI Taxonomy" id="8262"/>
    <lineage>
        <taxon>Eukaryota</taxon>
        <taxon>Metazoa</taxon>
        <taxon>Chordata</taxon>
        <taxon>Craniata</taxon>
        <taxon>Vertebrata</taxon>
        <taxon>Euteleostomi</taxon>
        <taxon>Actinopterygii</taxon>
        <taxon>Neopterygii</taxon>
        <taxon>Teleostei</taxon>
        <taxon>Neoteleostei</taxon>
        <taxon>Acanthomorphata</taxon>
        <taxon>Carangaria</taxon>
        <taxon>Pleuronectiformes</taxon>
        <taxon>Pleuronectoidei</taxon>
        <taxon>Pleuronectidae</taxon>
        <taxon>Pleuronectes</taxon>
    </lineage>
</organism>
<dbReference type="EMBL" id="CADEAL010000320">
    <property type="protein sequence ID" value="CAB1418379.1"/>
    <property type="molecule type" value="Genomic_DNA"/>
</dbReference>
<proteinExistence type="predicted"/>
<keyword evidence="3" id="KW-1185">Reference proteome</keyword>
<dbReference type="Proteomes" id="UP001153269">
    <property type="component" value="Unassembled WGS sequence"/>
</dbReference>
<reference evidence="2" key="1">
    <citation type="submission" date="2020-03" db="EMBL/GenBank/DDBJ databases">
        <authorList>
            <person name="Weist P."/>
        </authorList>
    </citation>
    <scope>NUCLEOTIDE SEQUENCE</scope>
</reference>
<sequence>MSTLSAAAATAVLEAAPALQESRGPKAAAPRSSDNSTQSNMSHMLQQFILGPLSHSNAIRCDSGFSVHDAALCHGPDRGVIGLFGSGASSYRPPRRVYRARADLPGVTRSPKVAQYKKFSQLHYSLSKKPGEGGVFGNGL</sequence>
<accession>A0A9N7TUK4</accession>
<comment type="caution">
    <text evidence="2">The sequence shown here is derived from an EMBL/GenBank/DDBJ whole genome shotgun (WGS) entry which is preliminary data.</text>
</comment>
<evidence type="ECO:0000313" key="2">
    <source>
        <dbReference type="EMBL" id="CAB1418379.1"/>
    </source>
</evidence>
<dbReference type="AlphaFoldDB" id="A0A9N7TUK4"/>
<evidence type="ECO:0000256" key="1">
    <source>
        <dbReference type="SAM" id="MobiDB-lite"/>
    </source>
</evidence>